<reference evidence="4" key="1">
    <citation type="journal article" date="2019" name="Int. J. Syst. Evol. Microbiol.">
        <title>The Global Catalogue of Microorganisms (GCM) 10K type strain sequencing project: providing services to taxonomists for standard genome sequencing and annotation.</title>
        <authorList>
            <consortium name="The Broad Institute Genomics Platform"/>
            <consortium name="The Broad Institute Genome Sequencing Center for Infectious Disease"/>
            <person name="Wu L."/>
            <person name="Ma J."/>
        </authorList>
    </citation>
    <scope>NUCLEOTIDE SEQUENCE [LARGE SCALE GENOMIC DNA]</scope>
    <source>
        <strain evidence="4">JCM 17975</strain>
    </source>
</reference>
<protein>
    <submittedName>
        <fullName evidence="3">Nitroreductase family deazaflavin-dependent oxidoreductase</fullName>
    </submittedName>
</protein>
<organism evidence="3 4">
    <name type="scientific">Promicromonospora umidemergens</name>
    <dbReference type="NCBI Taxonomy" id="629679"/>
    <lineage>
        <taxon>Bacteria</taxon>
        <taxon>Bacillati</taxon>
        <taxon>Actinomycetota</taxon>
        <taxon>Actinomycetes</taxon>
        <taxon>Micrococcales</taxon>
        <taxon>Promicromonosporaceae</taxon>
        <taxon>Promicromonospora</taxon>
    </lineage>
</organism>
<comment type="catalytic activity">
    <reaction evidence="2">
        <text>oxidized coenzyme F420-(gamma-L-Glu)(n) + a quinol + H(+) = reduced coenzyme F420-(gamma-L-Glu)(n) + a quinone</text>
        <dbReference type="Rhea" id="RHEA:39663"/>
        <dbReference type="Rhea" id="RHEA-COMP:12939"/>
        <dbReference type="Rhea" id="RHEA-COMP:14378"/>
        <dbReference type="ChEBI" id="CHEBI:15378"/>
        <dbReference type="ChEBI" id="CHEBI:24646"/>
        <dbReference type="ChEBI" id="CHEBI:132124"/>
        <dbReference type="ChEBI" id="CHEBI:133980"/>
        <dbReference type="ChEBI" id="CHEBI:139511"/>
    </reaction>
</comment>
<evidence type="ECO:0000313" key="4">
    <source>
        <dbReference type="Proteomes" id="UP001500843"/>
    </source>
</evidence>
<name>A0ABP8XUL1_9MICO</name>
<dbReference type="RefSeq" id="WP_253875924.1">
    <property type="nucleotide sequence ID" value="NZ_BAABHM010000022.1"/>
</dbReference>
<dbReference type="InterPro" id="IPR012349">
    <property type="entry name" value="Split_barrel_FMN-bd"/>
</dbReference>
<evidence type="ECO:0000313" key="3">
    <source>
        <dbReference type="EMBL" id="GAA4715594.1"/>
    </source>
</evidence>
<keyword evidence="4" id="KW-1185">Reference proteome</keyword>
<gene>
    <name evidence="3" type="ORF">GCM10023198_43730</name>
</gene>
<dbReference type="EMBL" id="BAABHM010000022">
    <property type="protein sequence ID" value="GAA4715594.1"/>
    <property type="molecule type" value="Genomic_DNA"/>
</dbReference>
<dbReference type="Gene3D" id="2.30.110.10">
    <property type="entry name" value="Electron Transport, Fmn-binding Protein, Chain A"/>
    <property type="match status" value="1"/>
</dbReference>
<evidence type="ECO:0000256" key="2">
    <source>
        <dbReference type="ARBA" id="ARBA00049106"/>
    </source>
</evidence>
<comment type="caution">
    <text evidence="3">The sequence shown here is derived from an EMBL/GenBank/DDBJ whole genome shotgun (WGS) entry which is preliminary data.</text>
</comment>
<accession>A0ABP8XUL1</accession>
<dbReference type="Proteomes" id="UP001500843">
    <property type="component" value="Unassembled WGS sequence"/>
</dbReference>
<dbReference type="PANTHER" id="PTHR39428">
    <property type="entry name" value="F420H(2)-DEPENDENT QUINONE REDUCTASE RV1261C"/>
    <property type="match status" value="1"/>
</dbReference>
<proteinExistence type="inferred from homology"/>
<comment type="similarity">
    <text evidence="1">Belongs to the F420H(2)-dependent quinone reductase family.</text>
</comment>
<dbReference type="PANTHER" id="PTHR39428:SF1">
    <property type="entry name" value="F420H(2)-DEPENDENT QUINONE REDUCTASE RV1261C"/>
    <property type="match status" value="1"/>
</dbReference>
<dbReference type="Pfam" id="PF04075">
    <property type="entry name" value="F420H2_quin_red"/>
    <property type="match status" value="1"/>
</dbReference>
<dbReference type="NCBIfam" id="TIGR00026">
    <property type="entry name" value="hi_GC_TIGR00026"/>
    <property type="match status" value="1"/>
</dbReference>
<evidence type="ECO:0000256" key="1">
    <source>
        <dbReference type="ARBA" id="ARBA00008710"/>
    </source>
</evidence>
<dbReference type="InterPro" id="IPR004378">
    <property type="entry name" value="F420H2_quin_Rdtase"/>
</dbReference>
<sequence length="151" mass="16792">MSFSHSTGTRGAKQPGRMFRWMNRLLMGRARRTDRTTMGMNLLVLTTVGRKSGQARQTPLAWFPGSDGDWLVVASAGGAPANPAWYLNLAAHPDQVTVEQAGRKVSATARELHGAERAEAWEKITAEVDQFRKYEEATDRKIPVIRLTPRS</sequence>